<gene>
    <name evidence="2" type="ORF">TIFTF001_000097</name>
</gene>
<evidence type="ECO:0000259" key="1">
    <source>
        <dbReference type="Pfam" id="PF26180"/>
    </source>
</evidence>
<dbReference type="Proteomes" id="UP001187192">
    <property type="component" value="Unassembled WGS sequence"/>
</dbReference>
<dbReference type="PANTHER" id="PTHR45979:SF31">
    <property type="entry name" value="POLYMERASE NUCLEOTIDYL TRANSFERASE DOMAIN-CONTAINING PROTEIN"/>
    <property type="match status" value="1"/>
</dbReference>
<dbReference type="SUPFAM" id="SSF81631">
    <property type="entry name" value="PAP/OAS1 substrate-binding domain"/>
    <property type="match status" value="1"/>
</dbReference>
<reference evidence="2" key="1">
    <citation type="submission" date="2023-07" db="EMBL/GenBank/DDBJ databases">
        <title>draft genome sequence of fig (Ficus carica).</title>
        <authorList>
            <person name="Takahashi T."/>
            <person name="Nishimura K."/>
        </authorList>
    </citation>
    <scope>NUCLEOTIDE SEQUENCE</scope>
</reference>
<evidence type="ECO:0000313" key="3">
    <source>
        <dbReference type="Proteomes" id="UP001187192"/>
    </source>
</evidence>
<protein>
    <recommendedName>
        <fullName evidence="1">PAP/OAS1 substrate-binding-related domain-containing protein</fullName>
    </recommendedName>
</protein>
<keyword evidence="3" id="KW-1185">Reference proteome</keyword>
<name>A0AA87ZEW1_FICCA</name>
<dbReference type="InterPro" id="IPR058921">
    <property type="entry name" value="PAP/OAS1-rel"/>
</dbReference>
<sequence>MQVDLLTGRDHLFKRSIILLKAWCYYESRILGAHHGLISTYALETLVLYIFHRFHNSLKGPLGLLYTFLDYFSKFDWDNYCVSLKGPVCKSSLPDIVAKTPKSEKDLLLSEAFLQSCRDIFSLPSNGLETNQRAFPLKHLNIIDPLKENNNLGRSVNRGNFYRKRSAFKYGARQLDLTRAFDDELAEYSTVIEEVHCDRPLEHEEQHLVALACSCSYQADVDLLNLCGDHDGHVRNLKLAQFCYLCSTSPSMLSCPPFCPPIQNKNPWETVLEASAFMQPVNPRSSRYGFAEANKRHGTGTYFPNSSCRPYRNRQFSGSGRNPAFRGKQSRNRIWGLFLFSTPNAALGKL</sequence>
<accession>A0AA87ZEW1</accession>
<feature type="domain" description="PAP/OAS1 substrate-binding-related" evidence="1">
    <location>
        <begin position="8"/>
        <end position="176"/>
    </location>
</feature>
<dbReference type="Gene3D" id="1.10.1410.10">
    <property type="match status" value="1"/>
</dbReference>
<dbReference type="PANTHER" id="PTHR45979">
    <property type="entry name" value="PAP/OAS1 SUBSTRATE-BINDING DOMAIN SUPERFAMILY"/>
    <property type="match status" value="1"/>
</dbReference>
<dbReference type="Pfam" id="PF26180">
    <property type="entry name" value="PAP-OAS1"/>
    <property type="match status" value="1"/>
</dbReference>
<proteinExistence type="predicted"/>
<evidence type="ECO:0000313" key="2">
    <source>
        <dbReference type="EMBL" id="GMN23391.1"/>
    </source>
</evidence>
<dbReference type="InterPro" id="IPR058920">
    <property type="entry name" value="PAP-OAS1-bd-rel"/>
</dbReference>
<organism evidence="2 3">
    <name type="scientific">Ficus carica</name>
    <name type="common">Common fig</name>
    <dbReference type="NCBI Taxonomy" id="3494"/>
    <lineage>
        <taxon>Eukaryota</taxon>
        <taxon>Viridiplantae</taxon>
        <taxon>Streptophyta</taxon>
        <taxon>Embryophyta</taxon>
        <taxon>Tracheophyta</taxon>
        <taxon>Spermatophyta</taxon>
        <taxon>Magnoliopsida</taxon>
        <taxon>eudicotyledons</taxon>
        <taxon>Gunneridae</taxon>
        <taxon>Pentapetalae</taxon>
        <taxon>rosids</taxon>
        <taxon>fabids</taxon>
        <taxon>Rosales</taxon>
        <taxon>Moraceae</taxon>
        <taxon>Ficeae</taxon>
        <taxon>Ficus</taxon>
    </lineage>
</organism>
<comment type="caution">
    <text evidence="2">The sequence shown here is derived from an EMBL/GenBank/DDBJ whole genome shotgun (WGS) entry which is preliminary data.</text>
</comment>
<dbReference type="AlphaFoldDB" id="A0AA87ZEW1"/>
<dbReference type="EMBL" id="BTGU01000001">
    <property type="protein sequence ID" value="GMN23391.1"/>
    <property type="molecule type" value="Genomic_DNA"/>
</dbReference>